<dbReference type="Gene3D" id="3.40.630.30">
    <property type="match status" value="1"/>
</dbReference>
<proteinExistence type="predicted"/>
<dbReference type="OrthoDB" id="2646288at2"/>
<dbReference type="SUPFAM" id="SSF55729">
    <property type="entry name" value="Acyl-CoA N-acyltransferases (Nat)"/>
    <property type="match status" value="1"/>
</dbReference>
<evidence type="ECO:0000313" key="1">
    <source>
        <dbReference type="EMBL" id="OMF12566.1"/>
    </source>
</evidence>
<dbReference type="InterPro" id="IPR016181">
    <property type="entry name" value="Acyl_CoA_acyltransferase"/>
</dbReference>
<organism evidence="1 2">
    <name type="scientific">Paenibacillus amylolyticus</name>
    <dbReference type="NCBI Taxonomy" id="1451"/>
    <lineage>
        <taxon>Bacteria</taxon>
        <taxon>Bacillati</taxon>
        <taxon>Bacillota</taxon>
        <taxon>Bacilli</taxon>
        <taxon>Bacillales</taxon>
        <taxon>Paenibacillaceae</taxon>
        <taxon>Paenibacillus</taxon>
    </lineage>
</organism>
<sequence>MMLTSISDILPQCQQESGKTGDRYYAVEPGNEDTLSSFMMIDQGEGQYTLDLWSEAHSNHYWEDRILSILDKITWSSLYATVPASFPWEKLGYRADILAHRYRFFGKLKDVPMPAMPHEDAVWMSAEGQADSLAHLLLASDPTCPGWEAARQAIGDIYQGVYGKLLKGSGLVELEGRKIGGCLLSDEFGSVLLAHIFTIPAAKRQGWARWLAAYGLHRCSSDPDQWIKASLDANNRGSYQLMTALNLQQVPELIHVCRITKESELS</sequence>
<comment type="caution">
    <text evidence="1">The sequence shown here is derived from an EMBL/GenBank/DDBJ whole genome shotgun (WGS) entry which is preliminary data.</text>
</comment>
<dbReference type="AlphaFoldDB" id="A0A1R1BRS3"/>
<gene>
    <name evidence="1" type="ORF">BK131_18270</name>
</gene>
<reference evidence="1 2" key="1">
    <citation type="submission" date="2016-11" db="EMBL/GenBank/DDBJ databases">
        <title>Paenibacillus species isolates.</title>
        <authorList>
            <person name="Beno S.M."/>
        </authorList>
    </citation>
    <scope>NUCLEOTIDE SEQUENCE [LARGE SCALE GENOMIC DNA]</scope>
    <source>
        <strain evidence="1 2">FSL H8-0246</strain>
    </source>
</reference>
<evidence type="ECO:0000313" key="2">
    <source>
        <dbReference type="Proteomes" id="UP000187134"/>
    </source>
</evidence>
<dbReference type="EMBL" id="MRTJ01000007">
    <property type="protein sequence ID" value="OMF12566.1"/>
    <property type="molecule type" value="Genomic_DNA"/>
</dbReference>
<protein>
    <submittedName>
        <fullName evidence="1">Uncharacterized protein</fullName>
    </submittedName>
</protein>
<accession>A0A1R1BRS3</accession>
<name>A0A1R1BRS3_PAEAM</name>
<dbReference type="Proteomes" id="UP000187134">
    <property type="component" value="Unassembled WGS sequence"/>
</dbReference>